<dbReference type="Proteomes" id="UP000029737">
    <property type="component" value="Unassembled WGS sequence"/>
</dbReference>
<reference evidence="3 4" key="1">
    <citation type="journal article" date="2014" name="PLoS ONE">
        <title>Identification and Characterization of a New Erythromycin Biosynthetic Gene Cluster in Actinopolyspora erythraea YIM90600, a Novel Erythronolide-Producing Halophilic Actinomycete Isolated from Salt Field.</title>
        <authorList>
            <person name="Chen D."/>
            <person name="Feng J."/>
            <person name="Huang L."/>
            <person name="Zhang Q."/>
            <person name="Wu J."/>
            <person name="Zhu X."/>
            <person name="Duan Y."/>
            <person name="Xu Z."/>
        </authorList>
    </citation>
    <scope>NUCLEOTIDE SEQUENCE [LARGE SCALE GENOMIC DNA]</scope>
    <source>
        <strain evidence="3 4">YIM90600</strain>
    </source>
</reference>
<dbReference type="KEGG" id="aey:CDG81_05205"/>
<dbReference type="EMBL" id="CP022752">
    <property type="protein sequence ID" value="ASU77804.1"/>
    <property type="molecule type" value="Genomic_DNA"/>
</dbReference>
<dbReference type="EMBL" id="JPMV01000037">
    <property type="protein sequence ID" value="KGI80021.1"/>
    <property type="molecule type" value="Genomic_DNA"/>
</dbReference>
<evidence type="ECO:0000313" key="2">
    <source>
        <dbReference type="EMBL" id="ASU77804.1"/>
    </source>
</evidence>
<reference evidence="2 5" key="2">
    <citation type="submission" date="2017-08" db="EMBL/GenBank/DDBJ databases">
        <title>The complete genome sequence of moderately halophilic actinomycete Actinopolyspora erythraea YIM 90600, the producer of novel erythromycin, novel actinopolysporins A-C and tubercidin.</title>
        <authorList>
            <person name="Yin M."/>
            <person name="Tang S."/>
        </authorList>
    </citation>
    <scope>NUCLEOTIDE SEQUENCE [LARGE SCALE GENOMIC DNA]</scope>
    <source>
        <strain evidence="2 5">YIM 90600</strain>
    </source>
</reference>
<dbReference type="HOGENOM" id="CLU_122300_1_0_11"/>
<evidence type="ECO:0000256" key="1">
    <source>
        <dbReference type="SAM" id="Phobius"/>
    </source>
</evidence>
<organism evidence="2 5">
    <name type="scientific">Actinopolyspora erythraea</name>
    <dbReference type="NCBI Taxonomy" id="414996"/>
    <lineage>
        <taxon>Bacteria</taxon>
        <taxon>Bacillati</taxon>
        <taxon>Actinomycetota</taxon>
        <taxon>Actinomycetes</taxon>
        <taxon>Actinopolysporales</taxon>
        <taxon>Actinopolysporaceae</taxon>
        <taxon>Actinopolyspora</taxon>
    </lineage>
</organism>
<gene>
    <name evidence="2" type="ORF">CDG81_05205</name>
    <name evidence="3" type="ORF">IL38_20195</name>
</gene>
<keyword evidence="1" id="KW-0812">Transmembrane</keyword>
<evidence type="ECO:0000313" key="3">
    <source>
        <dbReference type="EMBL" id="KGI80021.1"/>
    </source>
</evidence>
<accession>A0A099D296</accession>
<sequence>MSASILLLALALGSAVVVVLAVLGGLVLARRRLGKLRAGGIEVALRVHRGEPGRGWHLGVAHYRGEEFAWYRALSLRSGPDWVLNRGNMEISARRSPSTAETYTMPAGSLVVHLRRPQQDIEIAMGNDALTGFLSWMESAPPSSVAPWAGH</sequence>
<evidence type="ECO:0000313" key="5">
    <source>
        <dbReference type="Proteomes" id="UP000215043"/>
    </source>
</evidence>
<dbReference type="InterPro" id="IPR019675">
    <property type="entry name" value="DUF2550"/>
</dbReference>
<evidence type="ECO:0000313" key="4">
    <source>
        <dbReference type="Proteomes" id="UP000029737"/>
    </source>
</evidence>
<dbReference type="RefSeq" id="WP_043577015.1">
    <property type="nucleotide sequence ID" value="NZ_CP022752.1"/>
</dbReference>
<name>A0A099D296_9ACTN</name>
<protein>
    <submittedName>
        <fullName evidence="2">DUF2550 domain-containing protein</fullName>
    </submittedName>
</protein>
<keyword evidence="1" id="KW-0472">Membrane</keyword>
<keyword evidence="1" id="KW-1133">Transmembrane helix</keyword>
<feature type="transmembrane region" description="Helical" evidence="1">
    <location>
        <begin position="6"/>
        <end position="29"/>
    </location>
</feature>
<dbReference type="Pfam" id="PF10739">
    <property type="entry name" value="DUF2550"/>
    <property type="match status" value="1"/>
</dbReference>
<dbReference type="Proteomes" id="UP000215043">
    <property type="component" value="Chromosome"/>
</dbReference>
<keyword evidence="4" id="KW-1185">Reference proteome</keyword>
<dbReference type="AlphaFoldDB" id="A0A099D296"/>
<dbReference type="eggNOG" id="ENOG50331I5">
    <property type="taxonomic scope" value="Bacteria"/>
</dbReference>
<proteinExistence type="predicted"/>
<dbReference type="OrthoDB" id="4793422at2"/>